<protein>
    <submittedName>
        <fullName evidence="1">Uncharacterized protein</fullName>
    </submittedName>
</protein>
<keyword evidence="2" id="KW-1185">Reference proteome</keyword>
<accession>A0ACC3BI29</accession>
<gene>
    <name evidence="1" type="ORF">I4F81_000169</name>
</gene>
<sequence>MVVSRRAGPSANAHNTQLVQTCRTFATVVGGATAGILGVRGIYGILFYLVLVAATAAVVLFKASGAAAAYWHHPAAVLGGAAAYERPLLLSYLLFWSLFYSAVHLY</sequence>
<organism evidence="1 2">
    <name type="scientific">Pyropia yezoensis</name>
    <name type="common">Susabi-nori</name>
    <name type="synonym">Porphyra yezoensis</name>
    <dbReference type="NCBI Taxonomy" id="2788"/>
    <lineage>
        <taxon>Eukaryota</taxon>
        <taxon>Rhodophyta</taxon>
        <taxon>Bangiophyceae</taxon>
        <taxon>Bangiales</taxon>
        <taxon>Bangiaceae</taxon>
        <taxon>Pyropia</taxon>
    </lineage>
</organism>
<proteinExistence type="predicted"/>
<comment type="caution">
    <text evidence="1">The sequence shown here is derived from an EMBL/GenBank/DDBJ whole genome shotgun (WGS) entry which is preliminary data.</text>
</comment>
<evidence type="ECO:0000313" key="1">
    <source>
        <dbReference type="EMBL" id="KAK1857552.1"/>
    </source>
</evidence>
<dbReference type="Proteomes" id="UP000798662">
    <property type="component" value="Chromosome 1"/>
</dbReference>
<evidence type="ECO:0000313" key="2">
    <source>
        <dbReference type="Proteomes" id="UP000798662"/>
    </source>
</evidence>
<name>A0ACC3BI29_PYRYE</name>
<reference evidence="1" key="1">
    <citation type="submission" date="2019-11" db="EMBL/GenBank/DDBJ databases">
        <title>Nori genome reveals adaptations in red seaweeds to the harsh intertidal environment.</title>
        <authorList>
            <person name="Wang D."/>
            <person name="Mao Y."/>
        </authorList>
    </citation>
    <scope>NUCLEOTIDE SEQUENCE</scope>
    <source>
        <tissue evidence="1">Gametophyte</tissue>
    </source>
</reference>
<dbReference type="EMBL" id="CM020618">
    <property type="protein sequence ID" value="KAK1857552.1"/>
    <property type="molecule type" value="Genomic_DNA"/>
</dbReference>